<evidence type="ECO:0000256" key="6">
    <source>
        <dbReference type="PIRSR" id="PIRSR604808-3"/>
    </source>
</evidence>
<evidence type="ECO:0000256" key="3">
    <source>
        <dbReference type="ARBA" id="ARBA00022801"/>
    </source>
</evidence>
<dbReference type="Gene3D" id="3.60.10.10">
    <property type="entry name" value="Endonuclease/exonuclease/phosphatase"/>
    <property type="match status" value="1"/>
</dbReference>
<dbReference type="EMBL" id="JAQQPM010000005">
    <property type="protein sequence ID" value="KAK2071749.1"/>
    <property type="molecule type" value="Genomic_DNA"/>
</dbReference>
<evidence type="ECO:0000256" key="5">
    <source>
        <dbReference type="PIRSR" id="PIRSR604808-2"/>
    </source>
</evidence>
<keyword evidence="5" id="KW-0464">Manganese</keyword>
<dbReference type="GO" id="GO:0008081">
    <property type="term" value="F:phosphoric diester hydrolase activity"/>
    <property type="evidence" value="ECO:0007669"/>
    <property type="project" value="TreeGrafter"/>
</dbReference>
<comment type="caution">
    <text evidence="8">The sequence shown here is derived from an EMBL/GenBank/DDBJ whole genome shotgun (WGS) entry which is preliminary data.</text>
</comment>
<organism evidence="8 9">
    <name type="scientific">Phyllachora maydis</name>
    <dbReference type="NCBI Taxonomy" id="1825666"/>
    <lineage>
        <taxon>Eukaryota</taxon>
        <taxon>Fungi</taxon>
        <taxon>Dikarya</taxon>
        <taxon>Ascomycota</taxon>
        <taxon>Pezizomycotina</taxon>
        <taxon>Sordariomycetes</taxon>
        <taxon>Sordariomycetidae</taxon>
        <taxon>Phyllachorales</taxon>
        <taxon>Phyllachoraceae</taxon>
        <taxon>Phyllachora</taxon>
    </lineage>
</organism>
<accession>A0AAD9I5R1</accession>
<dbReference type="InterPro" id="IPR005135">
    <property type="entry name" value="Endo/exonuclease/phosphatase"/>
</dbReference>
<protein>
    <recommendedName>
        <fullName evidence="7">Endonuclease/exonuclease/phosphatase domain-containing protein</fullName>
    </recommendedName>
</protein>
<comment type="similarity">
    <text evidence="1">Belongs to the DNA repair enzymes AP/ExoA family.</text>
</comment>
<dbReference type="GO" id="GO:0005634">
    <property type="term" value="C:nucleus"/>
    <property type="evidence" value="ECO:0007669"/>
    <property type="project" value="TreeGrafter"/>
</dbReference>
<keyword evidence="4 5" id="KW-0460">Magnesium</keyword>
<keyword evidence="2 5" id="KW-0479">Metal-binding</keyword>
<sequence length="333" mass="37312">MRKFLRTEISPPPLKRQRRHDCERQLLPGTAPTLSTRPVTALEGGQLRIFTWNVNGVQPFLQPPIDSYFAPSSPESDASPEHSAPVSDLRSCLRRWKWPQVVCLQEVKIAAGDAKTQHALRKAVMAPAGSGLPSYDIVYSLPRDRFNARGLGGTGRVHGVATLVRRDVFEQYKTENEVPRTGTVEWDLEGRITTLSLPRPRLVVINIYAVNANDRPYRDPKLGSVVGTRHDFKRTVHARLRDMIAGYEARGWSAVVAGDLNIARGSLDGFPGIRLAPVHVDHRRDFAEKFMAPRGEGGLAMCDSFRHLHGAERKYTFRSPIFSWGASCDRKKE</sequence>
<evidence type="ECO:0000313" key="9">
    <source>
        <dbReference type="Proteomes" id="UP001217918"/>
    </source>
</evidence>
<feature type="binding site" evidence="5">
    <location>
        <position position="53"/>
    </location>
    <ligand>
        <name>Mg(2+)</name>
        <dbReference type="ChEBI" id="CHEBI:18420"/>
        <label>1</label>
    </ligand>
</feature>
<feature type="site" description="Transition state stabilizer" evidence="6">
    <location>
        <position position="261"/>
    </location>
</feature>
<dbReference type="InterPro" id="IPR004808">
    <property type="entry name" value="AP_endonuc_1"/>
</dbReference>
<dbReference type="GO" id="GO:0006284">
    <property type="term" value="P:base-excision repair"/>
    <property type="evidence" value="ECO:0007669"/>
    <property type="project" value="TreeGrafter"/>
</dbReference>
<dbReference type="PROSITE" id="PS51435">
    <property type="entry name" value="AP_NUCLEASE_F1_4"/>
    <property type="match status" value="1"/>
</dbReference>
<reference evidence="8" key="1">
    <citation type="journal article" date="2023" name="Mol. Plant Microbe Interact.">
        <title>Elucidating the Obligate Nature and Biological Capacity of an Invasive Fungal Corn Pathogen.</title>
        <authorList>
            <person name="MacCready J.S."/>
            <person name="Roggenkamp E.M."/>
            <person name="Gdanetz K."/>
            <person name="Chilvers M.I."/>
        </authorList>
    </citation>
    <scope>NUCLEOTIDE SEQUENCE</scope>
    <source>
        <strain evidence="8">PM02</strain>
    </source>
</reference>
<dbReference type="GO" id="GO:0008311">
    <property type="term" value="F:double-stranded DNA 3'-5' DNA exonuclease activity"/>
    <property type="evidence" value="ECO:0007669"/>
    <property type="project" value="TreeGrafter"/>
</dbReference>
<dbReference type="Pfam" id="PF03372">
    <property type="entry name" value="Exo_endo_phos"/>
    <property type="match status" value="1"/>
</dbReference>
<evidence type="ECO:0000259" key="7">
    <source>
        <dbReference type="Pfam" id="PF03372"/>
    </source>
</evidence>
<gene>
    <name evidence="8" type="ORF">P8C59_006150</name>
</gene>
<feature type="binding site" evidence="5">
    <location>
        <position position="106"/>
    </location>
    <ligand>
        <name>Mg(2+)</name>
        <dbReference type="ChEBI" id="CHEBI:18420"/>
        <label>1</label>
    </ligand>
</feature>
<dbReference type="InterPro" id="IPR036691">
    <property type="entry name" value="Endo/exonu/phosph_ase_sf"/>
</dbReference>
<feature type="domain" description="Endonuclease/exonuclease/phosphatase" evidence="7">
    <location>
        <begin position="51"/>
        <end position="270"/>
    </location>
</feature>
<evidence type="ECO:0000256" key="4">
    <source>
        <dbReference type="ARBA" id="ARBA00022842"/>
    </source>
</evidence>
<dbReference type="GO" id="GO:0046872">
    <property type="term" value="F:metal ion binding"/>
    <property type="evidence" value="ECO:0007669"/>
    <property type="project" value="UniProtKB-KW"/>
</dbReference>
<dbReference type="SUPFAM" id="SSF56219">
    <property type="entry name" value="DNase I-like"/>
    <property type="match status" value="1"/>
</dbReference>
<comment type="cofactor">
    <cofactor evidence="5">
        <name>Mg(2+)</name>
        <dbReference type="ChEBI" id="CHEBI:18420"/>
    </cofactor>
    <cofactor evidence="5">
        <name>Mn(2+)</name>
        <dbReference type="ChEBI" id="CHEBI:29035"/>
    </cofactor>
    <text evidence="5">Probably binds two magnesium or manganese ions per subunit.</text>
</comment>
<proteinExistence type="inferred from homology"/>
<evidence type="ECO:0000256" key="1">
    <source>
        <dbReference type="ARBA" id="ARBA00007092"/>
    </source>
</evidence>
<evidence type="ECO:0000313" key="8">
    <source>
        <dbReference type="EMBL" id="KAK2071749.1"/>
    </source>
</evidence>
<dbReference type="PANTHER" id="PTHR22748:SF14">
    <property type="entry name" value="ENDONUCLEASE_EXONUCLEASE_PHOSPHATASE DOMAIN-CONTAINING PROTEIN"/>
    <property type="match status" value="1"/>
</dbReference>
<dbReference type="AlphaFoldDB" id="A0AAD9I5R1"/>
<evidence type="ECO:0000256" key="2">
    <source>
        <dbReference type="ARBA" id="ARBA00022723"/>
    </source>
</evidence>
<keyword evidence="3" id="KW-0378">Hydrolase</keyword>
<keyword evidence="9" id="KW-1185">Reference proteome</keyword>
<dbReference type="GO" id="GO:0003906">
    <property type="term" value="F:DNA-(apurinic or apyrimidinic site) endonuclease activity"/>
    <property type="evidence" value="ECO:0007669"/>
    <property type="project" value="TreeGrafter"/>
</dbReference>
<dbReference type="PANTHER" id="PTHR22748">
    <property type="entry name" value="AP ENDONUCLEASE"/>
    <property type="match status" value="1"/>
</dbReference>
<feature type="binding site" evidence="5">
    <location>
        <position position="261"/>
    </location>
    <ligand>
        <name>Mg(2+)</name>
        <dbReference type="ChEBI" id="CHEBI:18420"/>
        <label>1</label>
    </ligand>
</feature>
<dbReference type="Proteomes" id="UP001217918">
    <property type="component" value="Unassembled WGS sequence"/>
</dbReference>
<feature type="binding site" evidence="5">
    <location>
        <position position="259"/>
    </location>
    <ligand>
        <name>Mg(2+)</name>
        <dbReference type="ChEBI" id="CHEBI:18420"/>
        <label>1</label>
    </ligand>
</feature>
<name>A0AAD9I5R1_9PEZI</name>